<gene>
    <name evidence="1" type="ORF">GCM10008106_25480</name>
</gene>
<sequence>MENIKETVPFLIFLAAILSVDIDEPNLECEERNGNLNKNGTLKSGKSSIQCVNRIDADGNFYKSLQLRNFVTHKHSVGLLSMLTSKHFKEGNISLILNQLNNKN</sequence>
<evidence type="ECO:0000313" key="1">
    <source>
        <dbReference type="EMBL" id="GHB43410.1"/>
    </source>
</evidence>
<organism evidence="1 2">
    <name type="scientific">Mongoliitalea lutea</name>
    <dbReference type="NCBI Taxonomy" id="849756"/>
    <lineage>
        <taxon>Bacteria</taxon>
        <taxon>Pseudomonadati</taxon>
        <taxon>Bacteroidota</taxon>
        <taxon>Cytophagia</taxon>
        <taxon>Cytophagales</taxon>
        <taxon>Cyclobacteriaceae</taxon>
        <taxon>Mongoliitalea</taxon>
    </lineage>
</organism>
<dbReference type="EMBL" id="BMYF01000016">
    <property type="protein sequence ID" value="GHB43410.1"/>
    <property type="molecule type" value="Genomic_DNA"/>
</dbReference>
<name>A0A8J3D0R7_9BACT</name>
<dbReference type="AlphaFoldDB" id="A0A8J3D0R7"/>
<reference evidence="1" key="1">
    <citation type="journal article" date="2014" name="Int. J. Syst. Evol. Microbiol.">
        <title>Complete genome sequence of Corynebacterium casei LMG S-19264T (=DSM 44701T), isolated from a smear-ripened cheese.</title>
        <authorList>
            <consortium name="US DOE Joint Genome Institute (JGI-PGF)"/>
            <person name="Walter F."/>
            <person name="Albersmeier A."/>
            <person name="Kalinowski J."/>
            <person name="Ruckert C."/>
        </authorList>
    </citation>
    <scope>NUCLEOTIDE SEQUENCE</scope>
    <source>
        <strain evidence="1">KCTC 23224</strain>
    </source>
</reference>
<reference evidence="1" key="2">
    <citation type="submission" date="2020-09" db="EMBL/GenBank/DDBJ databases">
        <authorList>
            <person name="Sun Q."/>
            <person name="Kim S."/>
        </authorList>
    </citation>
    <scope>NUCLEOTIDE SEQUENCE</scope>
    <source>
        <strain evidence="1">KCTC 23224</strain>
    </source>
</reference>
<proteinExistence type="predicted"/>
<accession>A0A8J3D0R7</accession>
<dbReference type="Proteomes" id="UP000642809">
    <property type="component" value="Unassembled WGS sequence"/>
</dbReference>
<protein>
    <submittedName>
        <fullName evidence="1">Uncharacterized protein</fullName>
    </submittedName>
</protein>
<keyword evidence="2" id="KW-1185">Reference proteome</keyword>
<comment type="caution">
    <text evidence="1">The sequence shown here is derived from an EMBL/GenBank/DDBJ whole genome shotgun (WGS) entry which is preliminary data.</text>
</comment>
<dbReference type="RefSeq" id="WP_189583187.1">
    <property type="nucleotide sequence ID" value="NZ_BMYF01000016.1"/>
</dbReference>
<evidence type="ECO:0000313" key="2">
    <source>
        <dbReference type="Proteomes" id="UP000642809"/>
    </source>
</evidence>